<proteinExistence type="predicted"/>
<feature type="region of interest" description="Disordered" evidence="1">
    <location>
        <begin position="339"/>
        <end position="361"/>
    </location>
</feature>
<reference evidence="3 4" key="1">
    <citation type="journal article" date="2018" name="Nat. Biotechnol.">
        <title>A standardized bacterial taxonomy based on genome phylogeny substantially revises the tree of life.</title>
        <authorList>
            <person name="Parks D.H."/>
            <person name="Chuvochina M."/>
            <person name="Waite D.W."/>
            <person name="Rinke C."/>
            <person name="Skarshewski A."/>
            <person name="Chaumeil P.A."/>
            <person name="Hugenholtz P."/>
        </authorList>
    </citation>
    <scope>NUCLEOTIDE SEQUENCE [LARGE SCALE GENOMIC DNA]</scope>
    <source>
        <strain evidence="3">UBA9375</strain>
    </source>
</reference>
<keyword evidence="2" id="KW-1133">Transmembrane helix</keyword>
<dbReference type="Proteomes" id="UP000263642">
    <property type="component" value="Unassembled WGS sequence"/>
</dbReference>
<name>A0A3D3R5X9_9PLAN</name>
<dbReference type="EMBL" id="DQAY01000076">
    <property type="protein sequence ID" value="HCO23986.1"/>
    <property type="molecule type" value="Genomic_DNA"/>
</dbReference>
<gene>
    <name evidence="3" type="ORF">DIT97_13390</name>
</gene>
<feature type="transmembrane region" description="Helical" evidence="2">
    <location>
        <begin position="283"/>
        <end position="303"/>
    </location>
</feature>
<evidence type="ECO:0000313" key="3">
    <source>
        <dbReference type="EMBL" id="HCO23986.1"/>
    </source>
</evidence>
<keyword evidence="2" id="KW-0472">Membrane</keyword>
<organism evidence="3 4">
    <name type="scientific">Gimesia maris</name>
    <dbReference type="NCBI Taxonomy" id="122"/>
    <lineage>
        <taxon>Bacteria</taxon>
        <taxon>Pseudomonadati</taxon>
        <taxon>Planctomycetota</taxon>
        <taxon>Planctomycetia</taxon>
        <taxon>Planctomycetales</taxon>
        <taxon>Planctomycetaceae</taxon>
        <taxon>Gimesia</taxon>
    </lineage>
</organism>
<feature type="transmembrane region" description="Helical" evidence="2">
    <location>
        <begin position="21"/>
        <end position="38"/>
    </location>
</feature>
<keyword evidence="2" id="KW-0812">Transmembrane</keyword>
<protein>
    <submittedName>
        <fullName evidence="3">Uncharacterized protein</fullName>
    </submittedName>
</protein>
<dbReference type="AlphaFoldDB" id="A0A3D3R5X9"/>
<evidence type="ECO:0000256" key="1">
    <source>
        <dbReference type="SAM" id="MobiDB-lite"/>
    </source>
</evidence>
<comment type="caution">
    <text evidence="3">The sequence shown here is derived from an EMBL/GenBank/DDBJ whole genome shotgun (WGS) entry which is preliminary data.</text>
</comment>
<accession>A0A3D3R5X9</accession>
<evidence type="ECO:0000256" key="2">
    <source>
        <dbReference type="SAM" id="Phobius"/>
    </source>
</evidence>
<sequence>MRFHKRSTTPSYFSRRDQVRLFRLVAALGVIFFAMLYASREQNWYWLTGRPADEPARQQAKEPPRAIDFSVREESPLKPDEFRSEPASEIEVPEKVIARLETGEYDVRVDPRLLNPVSDSNLGIRTHEVNALYYLLAKAAAIPQNVLEQSAQPAPPFVVVMTESPQYRGSLMTVKGHLKRLKSVSVEKNTYGVDSLYEGWFFSKDSGTHPWRVFCTQLPAGIPKGEDLAEMPEVQITGYYFKKSGYLSAAGKLQTAPLLIARQIRWFPPTNRPAPSSSGAVKYIVSLFLVISITLVFLIWRFMVSDQKFARSRTAKLMQRPDMSMDSLKDIETVDINDVLKQMGQQKQDPPAGSDQPDEQK</sequence>
<evidence type="ECO:0000313" key="4">
    <source>
        <dbReference type="Proteomes" id="UP000263642"/>
    </source>
</evidence>